<dbReference type="Gene3D" id="3.30.70.3490">
    <property type="match status" value="1"/>
</dbReference>
<keyword evidence="12" id="KW-1015">Disulfide bond</keyword>
<dbReference type="GO" id="GO:0006869">
    <property type="term" value="P:lipid transport"/>
    <property type="evidence" value="ECO:0007669"/>
    <property type="project" value="UniProtKB-KW"/>
</dbReference>
<dbReference type="PROSITE" id="PS01186">
    <property type="entry name" value="EGF_2"/>
    <property type="match status" value="1"/>
</dbReference>
<evidence type="ECO:0000259" key="15">
    <source>
        <dbReference type="PROSITE" id="PS50003"/>
    </source>
</evidence>
<dbReference type="GO" id="GO:0005829">
    <property type="term" value="C:cytosol"/>
    <property type="evidence" value="ECO:0007669"/>
    <property type="project" value="TreeGrafter"/>
</dbReference>
<dbReference type="GO" id="GO:0097038">
    <property type="term" value="C:perinuclear endoplasmic reticulum"/>
    <property type="evidence" value="ECO:0007669"/>
    <property type="project" value="TreeGrafter"/>
</dbReference>
<protein>
    <recommendedName>
        <fullName evidence="19">Oxysterol-binding protein</fullName>
    </recommendedName>
</protein>
<dbReference type="InterPro" id="IPR000648">
    <property type="entry name" value="Oxysterol-bd"/>
</dbReference>
<evidence type="ECO:0000256" key="13">
    <source>
        <dbReference type="SAM" id="MobiDB-lite"/>
    </source>
</evidence>
<dbReference type="InterPro" id="IPR025714">
    <property type="entry name" value="Methyltranfer_dom"/>
</dbReference>
<feature type="transmembrane region" description="Helical" evidence="14">
    <location>
        <begin position="1896"/>
        <end position="1915"/>
    </location>
</feature>
<evidence type="ECO:0000256" key="5">
    <source>
        <dbReference type="ARBA" id="ARBA00022475"/>
    </source>
</evidence>
<comment type="caution">
    <text evidence="17">The sequence shown here is derived from an EMBL/GenBank/DDBJ whole genome shotgun (WGS) entry which is preliminary data.</text>
</comment>
<dbReference type="InterPro" id="IPR021910">
    <property type="entry name" value="NGX6/PGAP6/MYMK"/>
</dbReference>
<feature type="domain" description="PH" evidence="15">
    <location>
        <begin position="477"/>
        <end position="569"/>
    </location>
</feature>
<evidence type="ECO:0000256" key="8">
    <source>
        <dbReference type="ARBA" id="ARBA00022989"/>
    </source>
</evidence>
<keyword evidence="7 14" id="KW-0812">Transmembrane</keyword>
<feature type="disulfide bond" evidence="12">
    <location>
        <begin position="1705"/>
        <end position="1714"/>
    </location>
</feature>
<name>A0A814RIP7_ADIRI</name>
<feature type="compositionally biased region" description="Basic and acidic residues" evidence="13">
    <location>
        <begin position="727"/>
        <end position="752"/>
    </location>
</feature>
<dbReference type="Pfam" id="PF12036">
    <property type="entry name" value="DUF3522"/>
    <property type="match status" value="1"/>
</dbReference>
<dbReference type="OrthoDB" id="1854502at2759"/>
<dbReference type="Gene3D" id="2.40.160.120">
    <property type="match status" value="1"/>
</dbReference>
<dbReference type="FunFam" id="2.40.160.120:FF:000031">
    <property type="entry name" value="Oxysterol-binding protein 2"/>
    <property type="match status" value="1"/>
</dbReference>
<evidence type="ECO:0000256" key="2">
    <source>
        <dbReference type="ARBA" id="ARBA00005542"/>
    </source>
</evidence>
<gene>
    <name evidence="17" type="ORF">EDS130_LOCUS21699</name>
</gene>
<dbReference type="Pfam" id="PF01237">
    <property type="entry name" value="Oxysterol_BP"/>
    <property type="match status" value="1"/>
</dbReference>
<dbReference type="Pfam" id="PF13847">
    <property type="entry name" value="Methyltransf_31"/>
    <property type="match status" value="1"/>
</dbReference>
<dbReference type="InterPro" id="IPR037239">
    <property type="entry name" value="OSBP_sf"/>
</dbReference>
<dbReference type="PROSITE" id="PS50026">
    <property type="entry name" value="EGF_3"/>
    <property type="match status" value="1"/>
</dbReference>
<accession>A0A814RIP7</accession>
<dbReference type="CDD" id="cd02440">
    <property type="entry name" value="AdoMet_MTases"/>
    <property type="match status" value="1"/>
</dbReference>
<dbReference type="GO" id="GO:0005886">
    <property type="term" value="C:plasma membrane"/>
    <property type="evidence" value="ECO:0007669"/>
    <property type="project" value="UniProtKB-SubCell"/>
</dbReference>
<dbReference type="InterPro" id="IPR000742">
    <property type="entry name" value="EGF"/>
</dbReference>
<evidence type="ECO:0000313" key="18">
    <source>
        <dbReference type="Proteomes" id="UP000663852"/>
    </source>
</evidence>
<dbReference type="CDD" id="cd13284">
    <property type="entry name" value="PH_OSBP_ORP4"/>
    <property type="match status" value="1"/>
</dbReference>
<keyword evidence="4" id="KW-0813">Transport</keyword>
<evidence type="ECO:0000259" key="16">
    <source>
        <dbReference type="PROSITE" id="PS50026"/>
    </source>
</evidence>
<keyword evidence="8 14" id="KW-1133">Transmembrane helix</keyword>
<dbReference type="SMART" id="SM00233">
    <property type="entry name" value="PH"/>
    <property type="match status" value="1"/>
</dbReference>
<feature type="region of interest" description="Disordered" evidence="13">
    <location>
        <begin position="724"/>
        <end position="859"/>
    </location>
</feature>
<evidence type="ECO:0000256" key="10">
    <source>
        <dbReference type="ARBA" id="ARBA00023121"/>
    </source>
</evidence>
<evidence type="ECO:0000256" key="7">
    <source>
        <dbReference type="ARBA" id="ARBA00022692"/>
    </source>
</evidence>
<dbReference type="Pfam" id="PF00169">
    <property type="entry name" value="PH"/>
    <property type="match status" value="1"/>
</dbReference>
<evidence type="ECO:0000256" key="3">
    <source>
        <dbReference type="ARBA" id="ARBA00008842"/>
    </source>
</evidence>
<keyword evidence="6" id="KW-0597">Phosphoprotein</keyword>
<comment type="similarity">
    <text evidence="2">Belongs to the TMEM8 family.</text>
</comment>
<keyword evidence="10" id="KW-0446">Lipid-binding</keyword>
<dbReference type="InterPro" id="IPR011993">
    <property type="entry name" value="PH-like_dom_sf"/>
</dbReference>
<feature type="transmembrane region" description="Helical" evidence="14">
    <location>
        <begin position="1836"/>
        <end position="1858"/>
    </location>
</feature>
<keyword evidence="5" id="KW-1003">Cell membrane</keyword>
<feature type="transmembrane region" description="Helical" evidence="14">
    <location>
        <begin position="1755"/>
        <end position="1771"/>
    </location>
</feature>
<feature type="compositionally biased region" description="Acidic residues" evidence="13">
    <location>
        <begin position="794"/>
        <end position="808"/>
    </location>
</feature>
<feature type="transmembrane region" description="Helical" evidence="14">
    <location>
        <begin position="1791"/>
        <end position="1807"/>
    </location>
</feature>
<dbReference type="Proteomes" id="UP000663852">
    <property type="component" value="Unassembled WGS sequence"/>
</dbReference>
<dbReference type="InterPro" id="IPR001849">
    <property type="entry name" value="PH_domain"/>
</dbReference>
<keyword evidence="11 14" id="KW-0472">Membrane</keyword>
<dbReference type="Gene3D" id="3.40.50.150">
    <property type="entry name" value="Vaccinia Virus protein VP39"/>
    <property type="match status" value="1"/>
</dbReference>
<evidence type="ECO:0000313" key="17">
    <source>
        <dbReference type="EMBL" id="CAF1133466.1"/>
    </source>
</evidence>
<feature type="transmembrane region" description="Helical" evidence="14">
    <location>
        <begin position="1870"/>
        <end position="1890"/>
    </location>
</feature>
<feature type="region of interest" description="Disordered" evidence="13">
    <location>
        <begin position="1"/>
        <end position="38"/>
    </location>
</feature>
<evidence type="ECO:0000256" key="11">
    <source>
        <dbReference type="ARBA" id="ARBA00023136"/>
    </source>
</evidence>
<evidence type="ECO:0000256" key="1">
    <source>
        <dbReference type="ARBA" id="ARBA00004651"/>
    </source>
</evidence>
<dbReference type="GO" id="GO:0032934">
    <property type="term" value="F:sterol binding"/>
    <property type="evidence" value="ECO:0007669"/>
    <property type="project" value="TreeGrafter"/>
</dbReference>
<dbReference type="PANTHER" id="PTHR10972">
    <property type="entry name" value="OXYSTEROL-BINDING PROTEIN-RELATED"/>
    <property type="match status" value="1"/>
</dbReference>
<evidence type="ECO:0000256" key="4">
    <source>
        <dbReference type="ARBA" id="ARBA00022448"/>
    </source>
</evidence>
<dbReference type="SUPFAM" id="SSF53335">
    <property type="entry name" value="S-adenosyl-L-methionine-dependent methyltransferases"/>
    <property type="match status" value="1"/>
</dbReference>
<dbReference type="PROSITE" id="PS00022">
    <property type="entry name" value="EGF_1"/>
    <property type="match status" value="1"/>
</dbReference>
<evidence type="ECO:0000256" key="14">
    <source>
        <dbReference type="SAM" id="Phobius"/>
    </source>
</evidence>
<dbReference type="PANTHER" id="PTHR10972:SF205">
    <property type="entry name" value="OXYSTEROL-BINDING PROTEIN 1"/>
    <property type="match status" value="1"/>
</dbReference>
<dbReference type="PROSITE" id="PS50003">
    <property type="entry name" value="PH_DOMAIN"/>
    <property type="match status" value="1"/>
</dbReference>
<evidence type="ECO:0000256" key="9">
    <source>
        <dbReference type="ARBA" id="ARBA00023055"/>
    </source>
</evidence>
<dbReference type="Gene3D" id="2.30.29.30">
    <property type="entry name" value="Pleckstrin-homology domain (PH domain)/Phosphotyrosine-binding domain (PTB)"/>
    <property type="match status" value="1"/>
</dbReference>
<feature type="compositionally biased region" description="Polar residues" evidence="13">
    <location>
        <begin position="827"/>
        <end position="850"/>
    </location>
</feature>
<proteinExistence type="inferred from homology"/>
<dbReference type="SUPFAM" id="SSF50729">
    <property type="entry name" value="PH domain-like"/>
    <property type="match status" value="1"/>
</dbReference>
<evidence type="ECO:0000256" key="12">
    <source>
        <dbReference type="PROSITE-ProRule" id="PRU00076"/>
    </source>
</evidence>
<feature type="region of interest" description="Disordered" evidence="13">
    <location>
        <begin position="578"/>
        <end position="611"/>
    </location>
</feature>
<keyword evidence="9" id="KW-0445">Lipid transport</keyword>
<keyword evidence="12" id="KW-0245">EGF-like domain</keyword>
<reference evidence="17" key="1">
    <citation type="submission" date="2021-02" db="EMBL/GenBank/DDBJ databases">
        <authorList>
            <person name="Nowell W R."/>
        </authorList>
    </citation>
    <scope>NUCLEOTIDE SEQUENCE</scope>
</reference>
<comment type="subcellular location">
    <subcellularLocation>
        <location evidence="1">Cell membrane</location>
        <topology evidence="1">Multi-pass membrane protein</topology>
    </subcellularLocation>
</comment>
<comment type="caution">
    <text evidence="12">Lacks conserved residue(s) required for the propagation of feature annotation.</text>
</comment>
<dbReference type="InterPro" id="IPR029063">
    <property type="entry name" value="SAM-dependent_MTases_sf"/>
</dbReference>
<feature type="transmembrane region" description="Helical" evidence="14">
    <location>
        <begin position="1725"/>
        <end position="1748"/>
    </location>
</feature>
<comment type="similarity">
    <text evidence="3">Belongs to the OSBP family.</text>
</comment>
<feature type="compositionally biased region" description="Acidic residues" evidence="13">
    <location>
        <begin position="13"/>
        <end position="32"/>
    </location>
</feature>
<organism evidence="17 18">
    <name type="scientific">Adineta ricciae</name>
    <name type="common">Rotifer</name>
    <dbReference type="NCBI Taxonomy" id="249248"/>
    <lineage>
        <taxon>Eukaryota</taxon>
        <taxon>Metazoa</taxon>
        <taxon>Spiralia</taxon>
        <taxon>Gnathifera</taxon>
        <taxon>Rotifera</taxon>
        <taxon>Eurotatoria</taxon>
        <taxon>Bdelloidea</taxon>
        <taxon>Adinetida</taxon>
        <taxon>Adinetidae</taxon>
        <taxon>Adineta</taxon>
    </lineage>
</organism>
<sequence length="1967" mass="224579">MSSSTEPKSPVNEQDDTETTYSVNEEEDDGSEMDGFSNVKPKLLKTPSILNAIIDQIHPDVIAKSHQSNFVLFPPKLEGCTVVDLGCGVGRDVFILSKLVGENGHVFGVDSDKEQLDFARQHVHYHAKKFGLSKTNVEFIEGEIDRLEDTKLKENSVDVVVSNSVVNYRRDKKAIIEGACKILKPGGEFYFSDVYVNRPIPAEYQELLSGEYIGGALRWEDLILYATEAGFTQPRLVTAKPYVVTNDDIQKAIGKTKFVSAIFRCFKLPHVEAEVTPFNIPYQLTYETPLVSAEDEFFFDHSLQFKLGELLVVDDPSIAFALSLSRYKENFTFDPIADAETVTVIETVEEIPAAQDNDDTNNDSKHLKHRVYVKVDSDNNHTDSTSDLNIPDNVYVSDISNSQLNYSSQLSINSTKKDLDDPSTLLRSNNSAIVSKMQNTTSSPNLSAIGTGIVPPPMQSPQQQHMQSTTPSAANGKDEFRGWLYKWTNYLKGYQKRWFVLQAGILSYYRSQDEMTHTCRGTVYLESAHLSSNDSCHFVISNGSTVLHLRTSNENDKQRWMSALELAKQKALKVRKQYHDSDEEISTADDTNKQQPVQVSSPKPRKQSPNAIERTELATMNKTFDAKLEDLKMCMDLINRHYQALHRTLGDLEQIDKSEGTINTIKSVNERATLFRITSTAMLNACQELVQLIQGQGRKWQKAVQSERDARVRMERMCEQVASQSAKLEKQIQRASRMDKTVAKSPDPRTPNEDSCSSDSDEFHDAESVFRIPLQHTSANEKQSGKIVDGDVSSCDDDNGDNDDESESEERKQEKLPVVIVKRSKQPETSTNVPSTTVMKPTENTVTTTGSKRKRRDRIPERPNFSINLWSIIKNSVGKDLSKIPVPVNFSEPLSMLQRITEELEYSSVLDIAAKIDDNWEQLAYVAAFTVSSYSTTATRVNKPFNPLLGETYECDRTDDLGWRALAEQVSHHPPALATHAEGQGWTMYQEFTMGSKFRGQYLSVTPLGYSHLIFKNTGNHFTWKKVTTLVNNIIVGKLWIDNVGEMDIINHTTKDVCKLKYFQYSYFSKDVPHKVTGVVTDSNSQARWVLSGTWTEKIEGGPVESPSSRHTHSHHMETHNMKVLWQRRMPPAYLEKMYNFTELAIELNEDEPGVAPTDTRRRPDQRLMEEARWDEANQEKLRLEEKQRQVRRQRENEAGGHDLYKSKWFKKQYDPLTESDMYVYTNEYWEYQIIHENEQLLSGCLSRMIVSLSVFFLYCLCSTTSELSIGHDIGQYYSKIGLYEYVDYSNVKFLKFNIYGPTTLANWSVTISTEGKCSNYFPKIHFDLQYGAYPLISPLNESFPESYISSRHDLLVMIFNRTISNGTVQLENPLIGTWFAMIFIEKLPMNSKSKISSSDCNLYLTSWLDYQAVPVLLTLTIDQPLSIILSNNTTFVYTSYYTTTRNTRLIVLSNWTSDCAITIFARINALPSLFQYDYRTTCQNSSCVMEIDQLAAFLWIYFQITVNNSTYQNTSIAGDMLIRFQDDIQDIQSYPTRRIVRNFYYDFIYVPLHTNSSTHSIVLNQHNASIYSYEFIVDDKNIGGTIHFDFDTQLKSFNISNMNVSILGCLSKNQPRRHRSCENDYKILLQQNSLTVRSLPYPEMGLWYLTLEYACNNSNNQCDNATMLVNFQVLSSQCTRQQCGIYGVCRIMISQQNIFSACICLAGYRGYGCTDSTYSHVSRYLPSVLFLTLSNLMFIPAVVFAIYNRLYIEALVYFFNMVFSTFYHACDQEIRRFCIFKYDGLQLSDFIGSYASFIVTLITISFIPRSIKIFLFMLGVLTCVVINSRDRFDNIQFIVLLSITFSFTLLTWIVISVKKRRLQLTRKRLVCICLGLAFAITGLVLFAFFETNDNYWYIHSLWHMFMAISILFFLPQKKGQGTQRKRSIELNLNVTSNQSVGVVNEGAILPTIETNNQRDMNTSSTA</sequence>
<dbReference type="SUPFAM" id="SSF144000">
    <property type="entry name" value="Oxysterol-binding protein-like"/>
    <property type="match status" value="1"/>
</dbReference>
<evidence type="ECO:0000256" key="6">
    <source>
        <dbReference type="ARBA" id="ARBA00022553"/>
    </source>
</evidence>
<dbReference type="EMBL" id="CAJNOJ010000110">
    <property type="protein sequence ID" value="CAF1133466.1"/>
    <property type="molecule type" value="Genomic_DNA"/>
</dbReference>
<evidence type="ECO:0008006" key="19">
    <source>
        <dbReference type="Google" id="ProtNLM"/>
    </source>
</evidence>
<feature type="domain" description="EGF-like" evidence="16">
    <location>
        <begin position="1675"/>
        <end position="1715"/>
    </location>
</feature>